<comment type="catalytic activity">
    <reaction evidence="1 8">
        <text>a 4-O-methyl-thymidine in DNA + L-cysteinyl-[protein] = a thymidine in DNA + S-methyl-L-cysteinyl-[protein]</text>
        <dbReference type="Rhea" id="RHEA:53428"/>
        <dbReference type="Rhea" id="RHEA-COMP:10131"/>
        <dbReference type="Rhea" id="RHEA-COMP:10132"/>
        <dbReference type="Rhea" id="RHEA-COMP:13555"/>
        <dbReference type="Rhea" id="RHEA-COMP:13556"/>
        <dbReference type="ChEBI" id="CHEBI:29950"/>
        <dbReference type="ChEBI" id="CHEBI:82612"/>
        <dbReference type="ChEBI" id="CHEBI:137386"/>
        <dbReference type="ChEBI" id="CHEBI:137387"/>
        <dbReference type="EC" id="2.1.1.63"/>
    </reaction>
</comment>
<evidence type="ECO:0000256" key="5">
    <source>
        <dbReference type="ARBA" id="ARBA00022763"/>
    </source>
</evidence>
<keyword evidence="12" id="KW-1185">Reference proteome</keyword>
<dbReference type="InterPro" id="IPR036217">
    <property type="entry name" value="MethylDNA_cys_MeTrfase_DNAb"/>
</dbReference>
<dbReference type="PANTHER" id="PTHR10815">
    <property type="entry name" value="METHYLATED-DNA--PROTEIN-CYSTEINE METHYLTRANSFERASE"/>
    <property type="match status" value="1"/>
</dbReference>
<evidence type="ECO:0000256" key="3">
    <source>
        <dbReference type="ARBA" id="ARBA00022603"/>
    </source>
</evidence>
<evidence type="ECO:0000256" key="2">
    <source>
        <dbReference type="ARBA" id="ARBA00008711"/>
    </source>
</evidence>
<comment type="subcellular location">
    <subcellularLocation>
        <location evidence="8">Cytoplasm</location>
    </subcellularLocation>
</comment>
<dbReference type="GO" id="GO:0003908">
    <property type="term" value="F:methylated-DNA-[protein]-cysteine S-methyltransferase activity"/>
    <property type="evidence" value="ECO:0007669"/>
    <property type="project" value="UniProtKB-UniRule"/>
</dbReference>
<evidence type="ECO:0000256" key="8">
    <source>
        <dbReference type="HAMAP-Rule" id="MF_00772"/>
    </source>
</evidence>
<evidence type="ECO:0000313" key="12">
    <source>
        <dbReference type="Proteomes" id="UP000003597"/>
    </source>
</evidence>
<comment type="miscellaneous">
    <text evidence="8">This enzyme catalyzes only one turnover and therefore is not strictly catalytic. According to one definition, an enzyme is a biocatalyst that acts repeatedly and over many reaction cycles.</text>
</comment>
<evidence type="ECO:0000313" key="11">
    <source>
        <dbReference type="EMBL" id="EHN60931.1"/>
    </source>
</evidence>
<keyword evidence="4 8" id="KW-0808">Transferase</keyword>
<dbReference type="EMBL" id="AGCN01000032">
    <property type="protein sequence ID" value="EHN60931.1"/>
    <property type="molecule type" value="Genomic_DNA"/>
</dbReference>
<accession>A0AB72Z7W0</accession>
<dbReference type="Gene3D" id="1.10.10.10">
    <property type="entry name" value="Winged helix-like DNA-binding domain superfamily/Winged helix DNA-binding domain"/>
    <property type="match status" value="1"/>
</dbReference>
<dbReference type="InterPro" id="IPR008332">
    <property type="entry name" value="MethylG_MeTrfase_N"/>
</dbReference>
<evidence type="ECO:0000256" key="1">
    <source>
        <dbReference type="ARBA" id="ARBA00001286"/>
    </source>
</evidence>
<dbReference type="AlphaFoldDB" id="A0AB72Z7W0"/>
<gene>
    <name evidence="11" type="ORF">HMPREF0557_01671</name>
</gene>
<keyword evidence="5 8" id="KW-0227">DNA damage</keyword>
<dbReference type="Pfam" id="PF02870">
    <property type="entry name" value="Methyltransf_1N"/>
    <property type="match status" value="1"/>
</dbReference>
<proteinExistence type="inferred from homology"/>
<sequence length="209" mass="23423">MFYFTLESVTNIQQFDNKRYQILIGDDIRLRIIKRSAIFRAISYSEGSMEMLKQTSDSPVGTLFIIIEDAHITKISYDEPTNWEILAGEKGEIAIYQQLLEQLAGYFDGEREVFDLPIFLQGTPFQQRVWQALSEIPYGVVVSYKDIAIAAGSPKAVQAVGQANRANPIPILIPCHRCVKSDGALGGYNGADIDKKQYLLALEKGLRLS</sequence>
<feature type="active site" description="Nucleophile; methyl group acceptor" evidence="8">
    <location>
        <position position="175"/>
    </location>
</feature>
<dbReference type="GO" id="GO:0006307">
    <property type="term" value="P:DNA alkylation repair"/>
    <property type="evidence" value="ECO:0007669"/>
    <property type="project" value="UniProtKB-UniRule"/>
</dbReference>
<dbReference type="Pfam" id="PF01035">
    <property type="entry name" value="DNA_binding_1"/>
    <property type="match status" value="1"/>
</dbReference>
<evidence type="ECO:0000256" key="6">
    <source>
        <dbReference type="ARBA" id="ARBA00023204"/>
    </source>
</evidence>
<dbReference type="Proteomes" id="UP000003597">
    <property type="component" value="Unassembled WGS sequence"/>
</dbReference>
<dbReference type="Gene3D" id="3.30.160.70">
    <property type="entry name" value="Methylated DNA-protein cysteine methyltransferase domain"/>
    <property type="match status" value="1"/>
</dbReference>
<dbReference type="SUPFAM" id="SSF53155">
    <property type="entry name" value="Methylated DNA-protein cysteine methyltransferase domain"/>
    <property type="match status" value="1"/>
</dbReference>
<keyword evidence="3 8" id="KW-0489">Methyltransferase</keyword>
<dbReference type="InterPro" id="IPR036631">
    <property type="entry name" value="MGMT_N_sf"/>
</dbReference>
<dbReference type="NCBIfam" id="TIGR00589">
    <property type="entry name" value="ogt"/>
    <property type="match status" value="1"/>
</dbReference>
<dbReference type="InterPro" id="IPR036388">
    <property type="entry name" value="WH-like_DNA-bd_sf"/>
</dbReference>
<comment type="function">
    <text evidence="8">Involved in the cellular defense against the biological effects of O6-methylguanine (O6-MeG) and O4-methylthymine (O4-MeT) in DNA. Repairs the methylated nucleobase in DNA by stoichiometrically transferring the methyl group to a cysteine residue in the enzyme. This is a suicide reaction: the enzyme is irreversibly inactivated.</text>
</comment>
<feature type="domain" description="Methylated-DNA-[protein]-cysteine S-methyltransferase DNA binding" evidence="9">
    <location>
        <begin position="124"/>
        <end position="204"/>
    </location>
</feature>
<protein>
    <recommendedName>
        <fullName evidence="8">Methylated-DNA--protein-cysteine methyltransferase</fullName>
        <ecNumber evidence="8">2.1.1.63</ecNumber>
    </recommendedName>
    <alternativeName>
        <fullName evidence="8">6-O-methylguanine-DNA methyltransferase</fullName>
        <shortName evidence="8">MGMT</shortName>
    </alternativeName>
    <alternativeName>
        <fullName evidence="8">O-6-methylguanine-DNA-alkyltransferase</fullName>
    </alternativeName>
</protein>
<dbReference type="InterPro" id="IPR023546">
    <property type="entry name" value="MGMT"/>
</dbReference>
<dbReference type="HAMAP" id="MF_00772">
    <property type="entry name" value="OGT"/>
    <property type="match status" value="1"/>
</dbReference>
<dbReference type="InterPro" id="IPR014048">
    <property type="entry name" value="MethylDNA_cys_MeTrfase_DNA-bd"/>
</dbReference>
<evidence type="ECO:0000259" key="9">
    <source>
        <dbReference type="Pfam" id="PF01035"/>
    </source>
</evidence>
<comment type="similarity">
    <text evidence="2 8">Belongs to the MGMT family.</text>
</comment>
<comment type="caution">
    <text evidence="11">The sequence shown here is derived from an EMBL/GenBank/DDBJ whole genome shotgun (WGS) entry which is preliminary data.</text>
</comment>
<keyword evidence="6 8" id="KW-0234">DNA repair</keyword>
<dbReference type="CDD" id="cd06445">
    <property type="entry name" value="ATase"/>
    <property type="match status" value="1"/>
</dbReference>
<dbReference type="GO" id="GO:0032259">
    <property type="term" value="P:methylation"/>
    <property type="evidence" value="ECO:0007669"/>
    <property type="project" value="UniProtKB-KW"/>
</dbReference>
<keyword evidence="8" id="KW-0963">Cytoplasm</keyword>
<evidence type="ECO:0000256" key="4">
    <source>
        <dbReference type="ARBA" id="ARBA00022679"/>
    </source>
</evidence>
<evidence type="ECO:0000259" key="10">
    <source>
        <dbReference type="Pfam" id="PF02870"/>
    </source>
</evidence>
<comment type="catalytic activity">
    <reaction evidence="7 8">
        <text>a 6-O-methyl-2'-deoxyguanosine in DNA + L-cysteinyl-[protein] = S-methyl-L-cysteinyl-[protein] + a 2'-deoxyguanosine in DNA</text>
        <dbReference type="Rhea" id="RHEA:24000"/>
        <dbReference type="Rhea" id="RHEA-COMP:10131"/>
        <dbReference type="Rhea" id="RHEA-COMP:10132"/>
        <dbReference type="Rhea" id="RHEA-COMP:11367"/>
        <dbReference type="Rhea" id="RHEA-COMP:11368"/>
        <dbReference type="ChEBI" id="CHEBI:29950"/>
        <dbReference type="ChEBI" id="CHEBI:82612"/>
        <dbReference type="ChEBI" id="CHEBI:85445"/>
        <dbReference type="ChEBI" id="CHEBI:85448"/>
        <dbReference type="EC" id="2.1.1.63"/>
    </reaction>
</comment>
<dbReference type="GO" id="GO:0005737">
    <property type="term" value="C:cytoplasm"/>
    <property type="evidence" value="ECO:0007669"/>
    <property type="project" value="UniProtKB-SubCell"/>
</dbReference>
<dbReference type="SUPFAM" id="SSF46767">
    <property type="entry name" value="Methylated DNA-protein cysteine methyltransferase, C-terminal domain"/>
    <property type="match status" value="1"/>
</dbReference>
<name>A0AB72Z7W0_LISIO</name>
<dbReference type="EC" id="2.1.1.63" evidence="8"/>
<evidence type="ECO:0000256" key="7">
    <source>
        <dbReference type="ARBA" id="ARBA00049348"/>
    </source>
</evidence>
<dbReference type="PANTHER" id="PTHR10815:SF13">
    <property type="entry name" value="METHYLATED-DNA--PROTEIN-CYSTEINE METHYLTRANSFERASE"/>
    <property type="match status" value="1"/>
</dbReference>
<reference evidence="11 12" key="1">
    <citation type="submission" date="2011-08" db="EMBL/GenBank/DDBJ databases">
        <authorList>
            <person name="Weinstock G."/>
            <person name="Sodergren E."/>
            <person name="Clifton S."/>
            <person name="Fulton L."/>
            <person name="Fulton B."/>
            <person name="Courtney L."/>
            <person name="Fronick C."/>
            <person name="Harrison M."/>
            <person name="Strong C."/>
            <person name="Farmer C."/>
            <person name="Delahaunty K."/>
            <person name="Markovic C."/>
            <person name="Hall O."/>
            <person name="Minx P."/>
            <person name="Tomlinson C."/>
            <person name="Mitreva M."/>
            <person name="Hou S."/>
            <person name="Chen J."/>
            <person name="Wollam A."/>
            <person name="Pepin K.H."/>
            <person name="Johnson M."/>
            <person name="Bhonagiri V."/>
            <person name="Zhang X."/>
            <person name="Suruliraj S."/>
            <person name="Warren W."/>
            <person name="Chinwalla A."/>
            <person name="Mardis E.R."/>
            <person name="Wilson R.K."/>
        </authorList>
    </citation>
    <scope>NUCLEOTIDE SEQUENCE [LARGE SCALE GENOMIC DNA]</scope>
    <source>
        <strain evidence="11 12">ATCC 33091</strain>
    </source>
</reference>
<feature type="domain" description="Methylguanine DNA methyltransferase ribonuclease-like" evidence="10">
    <location>
        <begin position="51"/>
        <end position="118"/>
    </location>
</feature>
<dbReference type="FunFam" id="1.10.10.10:FF:000214">
    <property type="entry name" value="Methylated-DNA--protein-cysteine methyltransferase"/>
    <property type="match status" value="1"/>
</dbReference>
<organism evidence="11 12">
    <name type="scientific">Listeria innocua ATCC 33091</name>
    <dbReference type="NCBI Taxonomy" id="1002366"/>
    <lineage>
        <taxon>Bacteria</taxon>
        <taxon>Bacillati</taxon>
        <taxon>Bacillota</taxon>
        <taxon>Bacilli</taxon>
        <taxon>Bacillales</taxon>
        <taxon>Listeriaceae</taxon>
        <taxon>Listeria</taxon>
    </lineage>
</organism>